<name>A0A2P2LTT6_RHIMU</name>
<organism evidence="1">
    <name type="scientific">Rhizophora mucronata</name>
    <name type="common">Asiatic mangrove</name>
    <dbReference type="NCBI Taxonomy" id="61149"/>
    <lineage>
        <taxon>Eukaryota</taxon>
        <taxon>Viridiplantae</taxon>
        <taxon>Streptophyta</taxon>
        <taxon>Embryophyta</taxon>
        <taxon>Tracheophyta</taxon>
        <taxon>Spermatophyta</taxon>
        <taxon>Magnoliopsida</taxon>
        <taxon>eudicotyledons</taxon>
        <taxon>Gunneridae</taxon>
        <taxon>Pentapetalae</taxon>
        <taxon>rosids</taxon>
        <taxon>fabids</taxon>
        <taxon>Malpighiales</taxon>
        <taxon>Rhizophoraceae</taxon>
        <taxon>Rhizophora</taxon>
    </lineage>
</organism>
<dbReference type="AlphaFoldDB" id="A0A2P2LTT6"/>
<sequence length="35" mass="4173">MPFLFPAKVFPRGLLLWLLLLMVLLKMGPRTNPWY</sequence>
<dbReference type="EMBL" id="GGEC01040866">
    <property type="protein sequence ID" value="MBX21350.1"/>
    <property type="molecule type" value="Transcribed_RNA"/>
</dbReference>
<dbReference type="EMBL" id="GGEC01040868">
    <property type="protein sequence ID" value="MBX21352.1"/>
    <property type="molecule type" value="Transcribed_RNA"/>
</dbReference>
<dbReference type="EMBL" id="GGEC01040869">
    <property type="protein sequence ID" value="MBX21353.1"/>
    <property type="molecule type" value="Transcribed_RNA"/>
</dbReference>
<protein>
    <submittedName>
        <fullName evidence="1">Uncharacterized protein MANES_14G038300</fullName>
    </submittedName>
</protein>
<evidence type="ECO:0000313" key="1">
    <source>
        <dbReference type="EMBL" id="MBX21353.1"/>
    </source>
</evidence>
<accession>A0A2P2LTT6</accession>
<proteinExistence type="predicted"/>
<reference evidence="1" key="1">
    <citation type="submission" date="2018-02" db="EMBL/GenBank/DDBJ databases">
        <title>Rhizophora mucronata_Transcriptome.</title>
        <authorList>
            <person name="Meera S.P."/>
            <person name="Sreeshan A."/>
            <person name="Augustine A."/>
        </authorList>
    </citation>
    <scope>NUCLEOTIDE SEQUENCE</scope>
    <source>
        <tissue evidence="1">Leaf</tissue>
    </source>
</reference>